<organism evidence="1 2">
    <name type="scientific">Geodia barretti</name>
    <name type="common">Barrett's horny sponge</name>
    <dbReference type="NCBI Taxonomy" id="519541"/>
    <lineage>
        <taxon>Eukaryota</taxon>
        <taxon>Metazoa</taxon>
        <taxon>Porifera</taxon>
        <taxon>Demospongiae</taxon>
        <taxon>Heteroscleromorpha</taxon>
        <taxon>Tetractinellida</taxon>
        <taxon>Astrophorina</taxon>
        <taxon>Geodiidae</taxon>
        <taxon>Geodia</taxon>
    </lineage>
</organism>
<keyword evidence="2" id="KW-1185">Reference proteome</keyword>
<evidence type="ECO:0000313" key="1">
    <source>
        <dbReference type="EMBL" id="CAI8056132.1"/>
    </source>
</evidence>
<name>A0AA35TYD2_GEOBA</name>
<proteinExistence type="predicted"/>
<accession>A0AA35TYD2</accession>
<protein>
    <submittedName>
        <fullName evidence="1">Uncharacterized protein</fullName>
    </submittedName>
</protein>
<dbReference type="EMBL" id="CASHTH010004327">
    <property type="protein sequence ID" value="CAI8056132.1"/>
    <property type="molecule type" value="Genomic_DNA"/>
</dbReference>
<evidence type="ECO:0000313" key="2">
    <source>
        <dbReference type="Proteomes" id="UP001174909"/>
    </source>
</evidence>
<reference evidence="1" key="1">
    <citation type="submission" date="2023-03" db="EMBL/GenBank/DDBJ databases">
        <authorList>
            <person name="Steffen K."/>
            <person name="Cardenas P."/>
        </authorList>
    </citation>
    <scope>NUCLEOTIDE SEQUENCE</scope>
</reference>
<dbReference type="AlphaFoldDB" id="A0AA35TYD2"/>
<gene>
    <name evidence="1" type="ORF">GBAR_LOCUS30580</name>
</gene>
<sequence>MKGERISLIYDLCQQGLQCIIESFEHNASTLLDVMRTLVQRMITEWDQQASHRGRPRIRIEEEQLRFFGGN</sequence>
<dbReference type="Proteomes" id="UP001174909">
    <property type="component" value="Unassembled WGS sequence"/>
</dbReference>
<comment type="caution">
    <text evidence="1">The sequence shown here is derived from an EMBL/GenBank/DDBJ whole genome shotgun (WGS) entry which is preliminary data.</text>
</comment>